<evidence type="ECO:0000256" key="9">
    <source>
        <dbReference type="SAM" id="MobiDB-lite"/>
    </source>
</evidence>
<dbReference type="GO" id="GO:0005783">
    <property type="term" value="C:endoplasmic reticulum"/>
    <property type="evidence" value="ECO:0007669"/>
    <property type="project" value="InterPro"/>
</dbReference>
<evidence type="ECO:0000313" key="11">
    <source>
        <dbReference type="EMBL" id="RKP22534.1"/>
    </source>
</evidence>
<dbReference type="InterPro" id="IPR016024">
    <property type="entry name" value="ARM-type_fold"/>
</dbReference>
<accession>A0A4P9YS08</accession>
<dbReference type="PANTHER" id="PTHR19316:SF18">
    <property type="entry name" value="HSP70-BINDING PROTEIN 1"/>
    <property type="match status" value="1"/>
</dbReference>
<dbReference type="EMBL" id="KZ991985">
    <property type="protein sequence ID" value="RKP22534.1"/>
    <property type="molecule type" value="Genomic_DNA"/>
</dbReference>
<evidence type="ECO:0000256" key="7">
    <source>
        <dbReference type="ARBA" id="ARBA00022927"/>
    </source>
</evidence>
<keyword evidence="5 10" id="KW-0732">Signal</keyword>
<proteinExistence type="inferred from homology"/>
<organism evidence="11 12">
    <name type="scientific">Syncephalis pseudoplumigaleata</name>
    <dbReference type="NCBI Taxonomy" id="1712513"/>
    <lineage>
        <taxon>Eukaryota</taxon>
        <taxon>Fungi</taxon>
        <taxon>Fungi incertae sedis</taxon>
        <taxon>Zoopagomycota</taxon>
        <taxon>Zoopagomycotina</taxon>
        <taxon>Zoopagomycetes</taxon>
        <taxon>Zoopagales</taxon>
        <taxon>Piptocephalidaceae</taxon>
        <taxon>Syncephalis</taxon>
    </lineage>
</organism>
<dbReference type="InterPro" id="IPR011989">
    <property type="entry name" value="ARM-like"/>
</dbReference>
<comment type="similarity">
    <text evidence="1">Belongs to the SIL1 family.</text>
</comment>
<comment type="subunit">
    <text evidence="2">Interacts with KAR2.</text>
</comment>
<evidence type="ECO:0000313" key="12">
    <source>
        <dbReference type="Proteomes" id="UP000278143"/>
    </source>
</evidence>
<name>A0A4P9YS08_9FUNG</name>
<evidence type="ECO:0000256" key="3">
    <source>
        <dbReference type="ARBA" id="ARBA00015352"/>
    </source>
</evidence>
<dbReference type="AlphaFoldDB" id="A0A4P9YS08"/>
<keyword evidence="12" id="KW-1185">Reference proteome</keyword>
<dbReference type="PANTHER" id="PTHR19316">
    <property type="entry name" value="PROTEIN FOLDING REGULATOR"/>
    <property type="match status" value="1"/>
</dbReference>
<dbReference type="InterPro" id="IPR050693">
    <property type="entry name" value="Hsp70_NEF-Inhibitors"/>
</dbReference>
<feature type="region of interest" description="Disordered" evidence="9">
    <location>
        <begin position="110"/>
        <end position="137"/>
    </location>
</feature>
<evidence type="ECO:0000256" key="2">
    <source>
        <dbReference type="ARBA" id="ARBA00011799"/>
    </source>
</evidence>
<feature type="signal peptide" evidence="10">
    <location>
        <begin position="1"/>
        <end position="19"/>
    </location>
</feature>
<gene>
    <name evidence="11" type="ORF">SYNPS1DRAFT_31862</name>
</gene>
<dbReference type="GO" id="GO:0015031">
    <property type="term" value="P:protein transport"/>
    <property type="evidence" value="ECO:0007669"/>
    <property type="project" value="UniProtKB-KW"/>
</dbReference>
<keyword evidence="7" id="KW-0653">Protein transport</keyword>
<dbReference type="GO" id="GO:0000774">
    <property type="term" value="F:adenyl-nucleotide exchange factor activity"/>
    <property type="evidence" value="ECO:0007669"/>
    <property type="project" value="InterPro"/>
</dbReference>
<feature type="chain" id="PRO_5020390615" description="Nucleotide exchange factor SIL1" evidence="10">
    <location>
        <begin position="20"/>
        <end position="405"/>
    </location>
</feature>
<keyword evidence="8" id="KW-0811">Translocation</keyword>
<evidence type="ECO:0000256" key="6">
    <source>
        <dbReference type="ARBA" id="ARBA00022824"/>
    </source>
</evidence>
<keyword evidence="4" id="KW-0813">Transport</keyword>
<evidence type="ECO:0000256" key="5">
    <source>
        <dbReference type="ARBA" id="ARBA00022729"/>
    </source>
</evidence>
<dbReference type="OrthoDB" id="448649at2759"/>
<sequence length="405" mass="45457">MRYLTLLVATVLLAHTTLALNAAISEHDDGKPAVEPFVPTDEFQVIKDGQDIPPGLYVKLDVSTGQRMAKKMPKNEQASSTASHDLIVPEDTKHEMDAQEIAKEKLEDKLHRLDNKQAKHTAPSSRRKPLSRYHQSTDDQRIAHYLVTIKAATVDNKEKHAKLSEALDDLQDLVDDLETGYNFAHGDGIPQAFRLLDPSWPRDIRRKAAIIIGEALSNNPEAQQAARPHHVTTRLLALLGKEHDNEIISRLLYALSSATRGDRIAHDAFYNADGFLLLVNAYERASELHVRSKALDLFIDLLNPDMQSDEAASTTPSHRGLGDWCEALGRTLDLSTSDIYFQLDFVRALVALKEEEARNNNEVLCPTNATITRYIEGQIKAQQSSDENEQELLKLLQRAQHLYKK</sequence>
<evidence type="ECO:0000256" key="10">
    <source>
        <dbReference type="SAM" id="SignalP"/>
    </source>
</evidence>
<dbReference type="SUPFAM" id="SSF48371">
    <property type="entry name" value="ARM repeat"/>
    <property type="match status" value="1"/>
</dbReference>
<evidence type="ECO:0000256" key="8">
    <source>
        <dbReference type="ARBA" id="ARBA00023010"/>
    </source>
</evidence>
<dbReference type="InterPro" id="IPR031884">
    <property type="entry name" value="Sil1_fungi"/>
</dbReference>
<dbReference type="Proteomes" id="UP000278143">
    <property type="component" value="Unassembled WGS sequence"/>
</dbReference>
<reference evidence="12" key="1">
    <citation type="journal article" date="2018" name="Nat. Microbiol.">
        <title>Leveraging single-cell genomics to expand the fungal tree of life.</title>
        <authorList>
            <person name="Ahrendt S.R."/>
            <person name="Quandt C.A."/>
            <person name="Ciobanu D."/>
            <person name="Clum A."/>
            <person name="Salamov A."/>
            <person name="Andreopoulos B."/>
            <person name="Cheng J.F."/>
            <person name="Woyke T."/>
            <person name="Pelin A."/>
            <person name="Henrissat B."/>
            <person name="Reynolds N.K."/>
            <person name="Benny G.L."/>
            <person name="Smith M.E."/>
            <person name="James T.Y."/>
            <person name="Grigoriev I.V."/>
        </authorList>
    </citation>
    <scope>NUCLEOTIDE SEQUENCE [LARGE SCALE GENOMIC DNA]</scope>
    <source>
        <strain evidence="12">Benny S71-1</strain>
    </source>
</reference>
<evidence type="ECO:0000256" key="1">
    <source>
        <dbReference type="ARBA" id="ARBA00010588"/>
    </source>
</evidence>
<dbReference type="Pfam" id="PF16782">
    <property type="entry name" value="SIL1"/>
    <property type="match status" value="1"/>
</dbReference>
<dbReference type="Gene3D" id="1.25.10.10">
    <property type="entry name" value="Leucine-rich Repeat Variant"/>
    <property type="match status" value="1"/>
</dbReference>
<protein>
    <recommendedName>
        <fullName evidence="3">Nucleotide exchange factor SIL1</fullName>
    </recommendedName>
</protein>
<keyword evidence="6" id="KW-0256">Endoplasmic reticulum</keyword>
<evidence type="ECO:0000256" key="4">
    <source>
        <dbReference type="ARBA" id="ARBA00022448"/>
    </source>
</evidence>